<evidence type="ECO:0000313" key="2">
    <source>
        <dbReference type="Proteomes" id="UP000198406"/>
    </source>
</evidence>
<keyword evidence="2" id="KW-1185">Reference proteome</keyword>
<dbReference type="OrthoDB" id="46218at2759"/>
<dbReference type="Pfam" id="PF16093">
    <property type="entry name" value="PAC4"/>
    <property type="match status" value="1"/>
</dbReference>
<dbReference type="InParanoid" id="A0A1Z5KEN7"/>
<evidence type="ECO:0000313" key="1">
    <source>
        <dbReference type="EMBL" id="GAX24719.1"/>
    </source>
</evidence>
<dbReference type="InterPro" id="IPR032157">
    <property type="entry name" value="PAC4"/>
</dbReference>
<dbReference type="Proteomes" id="UP000198406">
    <property type="component" value="Unassembled WGS sequence"/>
</dbReference>
<dbReference type="GO" id="GO:0043248">
    <property type="term" value="P:proteasome assembly"/>
    <property type="evidence" value="ECO:0007669"/>
    <property type="project" value="InterPro"/>
</dbReference>
<name>A0A1Z5KEN7_FISSO</name>
<organism evidence="1 2">
    <name type="scientific">Fistulifera solaris</name>
    <name type="common">Oleaginous diatom</name>
    <dbReference type="NCBI Taxonomy" id="1519565"/>
    <lineage>
        <taxon>Eukaryota</taxon>
        <taxon>Sar</taxon>
        <taxon>Stramenopiles</taxon>
        <taxon>Ochrophyta</taxon>
        <taxon>Bacillariophyta</taxon>
        <taxon>Bacillariophyceae</taxon>
        <taxon>Bacillariophycidae</taxon>
        <taxon>Naviculales</taxon>
        <taxon>Naviculaceae</taxon>
        <taxon>Fistulifera</taxon>
    </lineage>
</organism>
<proteinExistence type="predicted"/>
<gene>
    <name evidence="1" type="ORF">FisN_4Hh277</name>
</gene>
<reference evidence="1 2" key="1">
    <citation type="journal article" date="2015" name="Plant Cell">
        <title>Oil accumulation by the oleaginous diatom Fistulifera solaris as revealed by the genome and transcriptome.</title>
        <authorList>
            <person name="Tanaka T."/>
            <person name="Maeda Y."/>
            <person name="Veluchamy A."/>
            <person name="Tanaka M."/>
            <person name="Abida H."/>
            <person name="Marechal E."/>
            <person name="Bowler C."/>
            <person name="Muto M."/>
            <person name="Sunaga Y."/>
            <person name="Tanaka M."/>
            <person name="Yoshino T."/>
            <person name="Taniguchi T."/>
            <person name="Fukuda Y."/>
            <person name="Nemoto M."/>
            <person name="Matsumoto M."/>
            <person name="Wong P.S."/>
            <person name="Aburatani S."/>
            <person name="Fujibuchi W."/>
        </authorList>
    </citation>
    <scope>NUCLEOTIDE SEQUENCE [LARGE SCALE GENOMIC DNA]</scope>
    <source>
        <strain evidence="1 2">JPCC DA0580</strain>
    </source>
</reference>
<protein>
    <recommendedName>
        <fullName evidence="3">Proteasome assembly chaperone 3</fullName>
    </recommendedName>
</protein>
<dbReference type="EMBL" id="BDSP01000213">
    <property type="protein sequence ID" value="GAX24719.1"/>
    <property type="molecule type" value="Genomic_DNA"/>
</dbReference>
<comment type="caution">
    <text evidence="1">The sequence shown here is derived from an EMBL/GenBank/DDBJ whole genome shotgun (WGS) entry which is preliminary data.</text>
</comment>
<sequence>MDSAAAIPAEPPKHIRVIPFAVAVPPELLGPRALDVSGVVGTLTLLGDKSVMVWFGLGQVQAKDESNTAETAVVGKALQRPMGPLMLAMPRSRYQGAFGSETPITKLIGHEQEDTELLAGKMAARLTQRVQKAVFVSCDLEPATNGSLNQKLQQTVAALAEKEVYRILQTS</sequence>
<dbReference type="AlphaFoldDB" id="A0A1Z5KEN7"/>
<accession>A0A1Z5KEN7</accession>
<evidence type="ECO:0008006" key="3">
    <source>
        <dbReference type="Google" id="ProtNLM"/>
    </source>
</evidence>